<name>A0A3A3GH89_PANTH</name>
<dbReference type="CDD" id="cd00367">
    <property type="entry name" value="PTS-HPr_like"/>
    <property type="match status" value="1"/>
</dbReference>
<evidence type="ECO:0000313" key="5">
    <source>
        <dbReference type="EMBL" id="RJG21197.1"/>
    </source>
</evidence>
<evidence type="ECO:0000256" key="3">
    <source>
        <dbReference type="ARBA" id="ARBA00022683"/>
    </source>
</evidence>
<dbReference type="InterPro" id="IPR035895">
    <property type="entry name" value="HPr-like_sf"/>
</dbReference>
<dbReference type="PROSITE" id="PS51350">
    <property type="entry name" value="PTS_HPR_DOM"/>
    <property type="match status" value="1"/>
</dbReference>
<dbReference type="RefSeq" id="WP_119795624.1">
    <property type="nucleotide sequence ID" value="NZ_QYZD01000026.1"/>
</dbReference>
<dbReference type="NCBIfam" id="TIGR01003">
    <property type="entry name" value="PTS_HPr_family"/>
    <property type="match status" value="1"/>
</dbReference>
<keyword evidence="2" id="KW-0963">Cytoplasm</keyword>
<evidence type="ECO:0000256" key="2">
    <source>
        <dbReference type="ARBA" id="ARBA00022490"/>
    </source>
</evidence>
<comment type="caution">
    <text evidence="5">The sequence shown here is derived from an EMBL/GenBank/DDBJ whole genome shotgun (WGS) entry which is preliminary data.</text>
</comment>
<dbReference type="OrthoDB" id="9809047at2"/>
<dbReference type="PRINTS" id="PR00107">
    <property type="entry name" value="PHOSPHOCPHPR"/>
</dbReference>
<feature type="domain" description="HPr" evidence="4">
    <location>
        <begin position="1"/>
        <end position="88"/>
    </location>
</feature>
<dbReference type="AlphaFoldDB" id="A0A3A3GH89"/>
<dbReference type="SUPFAM" id="SSF55594">
    <property type="entry name" value="HPr-like"/>
    <property type="match status" value="1"/>
</dbReference>
<dbReference type="Proteomes" id="UP000266177">
    <property type="component" value="Unassembled WGS sequence"/>
</dbReference>
<accession>A0A3A3GH89</accession>
<dbReference type="GO" id="GO:0009401">
    <property type="term" value="P:phosphoenolpyruvate-dependent sugar phosphotransferase system"/>
    <property type="evidence" value="ECO:0007669"/>
    <property type="project" value="UniProtKB-KW"/>
</dbReference>
<protein>
    <submittedName>
        <fullName evidence="5">HPr family phosphocarrier protein</fullName>
    </submittedName>
</protein>
<proteinExistence type="predicted"/>
<comment type="subcellular location">
    <subcellularLocation>
        <location evidence="1">Cytoplasm</location>
    </subcellularLocation>
</comment>
<dbReference type="PANTHER" id="PTHR33705:SF2">
    <property type="entry name" value="PHOSPHOCARRIER PROTEIN NPR"/>
    <property type="match status" value="1"/>
</dbReference>
<gene>
    <name evidence="5" type="ORF">DQX05_22065</name>
</gene>
<dbReference type="InterPro" id="IPR050399">
    <property type="entry name" value="HPr"/>
</dbReference>
<dbReference type="EMBL" id="QYZD01000026">
    <property type="protein sequence ID" value="RJG21197.1"/>
    <property type="molecule type" value="Genomic_DNA"/>
</dbReference>
<dbReference type="Pfam" id="PF00381">
    <property type="entry name" value="PTS-HPr"/>
    <property type="match status" value="1"/>
</dbReference>
<evidence type="ECO:0000256" key="1">
    <source>
        <dbReference type="ARBA" id="ARBA00004496"/>
    </source>
</evidence>
<sequence length="88" mass="9575">MVEKRTTIRNVNGLHMRPATELVDCASAFASKITLVKKDLSVDAKSMVGVMSLAIACGEEIVLAAEGPDEEEALVALERVLEEMREDE</sequence>
<keyword evidence="3" id="KW-0598">Phosphotransferase system</keyword>
<reference evidence="5 6" key="1">
    <citation type="submission" date="2018-09" db="EMBL/GenBank/DDBJ databases">
        <title>Paenibacillus SK2017-BO5.</title>
        <authorList>
            <person name="Piskunova J.V."/>
            <person name="Dubiley S.A."/>
            <person name="Severinov K.V."/>
        </authorList>
    </citation>
    <scope>NUCLEOTIDE SEQUENCE [LARGE SCALE GENOMIC DNA]</scope>
    <source>
        <strain evidence="5 6">BO5</strain>
    </source>
</reference>
<evidence type="ECO:0000313" key="6">
    <source>
        <dbReference type="Proteomes" id="UP000266177"/>
    </source>
</evidence>
<dbReference type="Gene3D" id="3.30.1340.10">
    <property type="entry name" value="HPr-like"/>
    <property type="match status" value="1"/>
</dbReference>
<organism evidence="5 6">
    <name type="scientific">Paenibacillus thiaminolyticus</name>
    <name type="common">Bacillus thiaminolyticus</name>
    <dbReference type="NCBI Taxonomy" id="49283"/>
    <lineage>
        <taxon>Bacteria</taxon>
        <taxon>Bacillati</taxon>
        <taxon>Bacillota</taxon>
        <taxon>Bacilli</taxon>
        <taxon>Bacillales</taxon>
        <taxon>Paenibacillaceae</taxon>
        <taxon>Paenibacillus</taxon>
    </lineage>
</organism>
<evidence type="ECO:0000259" key="4">
    <source>
        <dbReference type="PROSITE" id="PS51350"/>
    </source>
</evidence>
<dbReference type="InterPro" id="IPR000032">
    <property type="entry name" value="HPr-like"/>
</dbReference>
<dbReference type="PANTHER" id="PTHR33705">
    <property type="entry name" value="PHOSPHOCARRIER PROTEIN HPR"/>
    <property type="match status" value="1"/>
</dbReference>
<dbReference type="GO" id="GO:0005737">
    <property type="term" value="C:cytoplasm"/>
    <property type="evidence" value="ECO:0007669"/>
    <property type="project" value="UniProtKB-SubCell"/>
</dbReference>